<dbReference type="RefSeq" id="WP_134115694.1">
    <property type="nucleotide sequence ID" value="NZ_SOEG01000006.1"/>
</dbReference>
<evidence type="ECO:0000256" key="7">
    <source>
        <dbReference type="ARBA" id="ARBA00048754"/>
    </source>
</evidence>
<feature type="binding site" evidence="9">
    <location>
        <position position="236"/>
    </location>
    <ligand>
        <name>FMN</name>
        <dbReference type="ChEBI" id="CHEBI:58210"/>
    </ligand>
</feature>
<proteinExistence type="inferred from homology"/>
<dbReference type="SUPFAM" id="SSF51395">
    <property type="entry name" value="FMN-linked oxidoreductases"/>
    <property type="match status" value="1"/>
</dbReference>
<sequence length="339" mass="35931">MELAEVYNSAREKMKGYCRVCPVCNGVACRGEVPGMGGAGRGASFEANLAAWSKYQLEMRTIHQAKDPNTELELFGQKLTTPIIKAPVTGSTYNMGGSLREEEYANIVVGASKEFGTIAMTGDGADPTMYNSGLEAISEFGGFGIPIIKPREQKEIIRRIQLAEEVGAQAVGVDIDGAGLITMALKGQPVGPKTKEELEEIVNSTELPFILKGVMTLDEARLAAEIGIDTIVVSNHGGRVLDSTPGTADVLPEIVSEVGDRINILVDGGIRSGVDVLKALALGADAVLLARPLIIAAFGGEKEGFKMVLDKITIELKKAMILTGCNSIADIDGNILRKV</sequence>
<evidence type="ECO:0000256" key="1">
    <source>
        <dbReference type="ARBA" id="ARBA00001917"/>
    </source>
</evidence>
<evidence type="ECO:0000256" key="3">
    <source>
        <dbReference type="ARBA" id="ARBA00022643"/>
    </source>
</evidence>
<organism evidence="11 12">
    <name type="scientific">Orenia marismortui</name>
    <dbReference type="NCBI Taxonomy" id="46469"/>
    <lineage>
        <taxon>Bacteria</taxon>
        <taxon>Bacillati</taxon>
        <taxon>Bacillota</taxon>
        <taxon>Clostridia</taxon>
        <taxon>Halanaerobiales</taxon>
        <taxon>Halobacteroidaceae</taxon>
        <taxon>Orenia</taxon>
    </lineage>
</organism>
<evidence type="ECO:0000313" key="11">
    <source>
        <dbReference type="EMBL" id="TDX52508.1"/>
    </source>
</evidence>
<dbReference type="InterPro" id="IPR013785">
    <property type="entry name" value="Aldolase_TIM"/>
</dbReference>
<evidence type="ECO:0000313" key="12">
    <source>
        <dbReference type="Proteomes" id="UP000295832"/>
    </source>
</evidence>
<dbReference type="CDD" id="cd02809">
    <property type="entry name" value="alpha_hydroxyacid_oxid_FMN"/>
    <property type="match status" value="1"/>
</dbReference>
<dbReference type="Proteomes" id="UP000295832">
    <property type="component" value="Unassembled WGS sequence"/>
</dbReference>
<evidence type="ECO:0000256" key="6">
    <source>
        <dbReference type="ARBA" id="ARBA00029513"/>
    </source>
</evidence>
<dbReference type="PROSITE" id="PS51349">
    <property type="entry name" value="FMN_HYDROXY_ACID_DH_2"/>
    <property type="match status" value="1"/>
</dbReference>
<accession>A0A4R8H9Z6</accession>
<keyword evidence="11" id="KW-0413">Isomerase</keyword>
<dbReference type="STRING" id="926561.GCA_000379025_00738"/>
<dbReference type="InterPro" id="IPR012133">
    <property type="entry name" value="Alpha-hydoxy_acid_DH_FMN"/>
</dbReference>
<dbReference type="InterPro" id="IPR037396">
    <property type="entry name" value="FMN_HAD"/>
</dbReference>
<evidence type="ECO:0000256" key="2">
    <source>
        <dbReference type="ARBA" id="ARBA00022630"/>
    </source>
</evidence>
<evidence type="ECO:0000259" key="10">
    <source>
        <dbReference type="PROSITE" id="PS51349"/>
    </source>
</evidence>
<feature type="binding site" evidence="9">
    <location>
        <position position="239"/>
    </location>
    <ligand>
        <name>glyoxylate</name>
        <dbReference type="ChEBI" id="CHEBI:36655"/>
    </ligand>
</feature>
<dbReference type="PANTHER" id="PTHR10578">
    <property type="entry name" value="S -2-HYDROXY-ACID OXIDASE-RELATED"/>
    <property type="match status" value="1"/>
</dbReference>
<gene>
    <name evidence="11" type="ORF">C7959_10671</name>
</gene>
<evidence type="ECO:0000256" key="4">
    <source>
        <dbReference type="ARBA" id="ARBA00023002"/>
    </source>
</evidence>
<dbReference type="Gene3D" id="3.20.20.70">
    <property type="entry name" value="Aldolase class I"/>
    <property type="match status" value="1"/>
</dbReference>
<comment type="catalytic activity">
    <reaction evidence="7">
        <text>(S)-lactate + O2 = pyruvate + H2O2</text>
        <dbReference type="Rhea" id="RHEA:55868"/>
        <dbReference type="ChEBI" id="CHEBI:15361"/>
        <dbReference type="ChEBI" id="CHEBI:15379"/>
        <dbReference type="ChEBI" id="CHEBI:16240"/>
        <dbReference type="ChEBI" id="CHEBI:16651"/>
    </reaction>
    <physiologicalReaction direction="left-to-right" evidence="7">
        <dbReference type="Rhea" id="RHEA:55869"/>
    </physiologicalReaction>
</comment>
<dbReference type="Pfam" id="PF01070">
    <property type="entry name" value="FMN_dh"/>
    <property type="match status" value="2"/>
</dbReference>
<dbReference type="PIRSF" id="PIRSF000138">
    <property type="entry name" value="Al-hdrx_acd_dh"/>
    <property type="match status" value="1"/>
</dbReference>
<name>A0A4R8H9Z6_9FIRM</name>
<evidence type="ECO:0000256" key="5">
    <source>
        <dbReference type="ARBA" id="ARBA00024042"/>
    </source>
</evidence>
<dbReference type="AlphaFoldDB" id="A0A4R8H9Z6"/>
<feature type="active site" description="Proton acceptor" evidence="8">
    <location>
        <position position="236"/>
    </location>
</feature>
<evidence type="ECO:0000256" key="8">
    <source>
        <dbReference type="PIRSR" id="PIRSR000138-1"/>
    </source>
</evidence>
<protein>
    <recommendedName>
        <fullName evidence="6">L-lactate oxidase</fullName>
    </recommendedName>
</protein>
<dbReference type="GO" id="GO:0016491">
    <property type="term" value="F:oxidoreductase activity"/>
    <property type="evidence" value="ECO:0007669"/>
    <property type="project" value="UniProtKB-KW"/>
</dbReference>
<keyword evidence="4" id="KW-0560">Oxidoreductase</keyword>
<dbReference type="PANTHER" id="PTHR10578:SF107">
    <property type="entry name" value="2-HYDROXYACID OXIDASE 1"/>
    <property type="match status" value="1"/>
</dbReference>
<dbReference type="InterPro" id="IPR000262">
    <property type="entry name" value="FMN-dep_DH"/>
</dbReference>
<comment type="cofactor">
    <cofactor evidence="1">
        <name>FMN</name>
        <dbReference type="ChEBI" id="CHEBI:58210"/>
    </cofactor>
</comment>
<dbReference type="EMBL" id="SOEG01000006">
    <property type="protein sequence ID" value="TDX52508.1"/>
    <property type="molecule type" value="Genomic_DNA"/>
</dbReference>
<comment type="similarity">
    <text evidence="5">Belongs to the FMN-dependent alpha-hydroxy acid dehydrogenase family.</text>
</comment>
<evidence type="ECO:0000256" key="9">
    <source>
        <dbReference type="PIRSR" id="PIRSR000138-2"/>
    </source>
</evidence>
<keyword evidence="3 9" id="KW-0288">FMN</keyword>
<dbReference type="GO" id="GO:0010181">
    <property type="term" value="F:FMN binding"/>
    <property type="evidence" value="ECO:0007669"/>
    <property type="project" value="InterPro"/>
</dbReference>
<dbReference type="GO" id="GO:0016853">
    <property type="term" value="F:isomerase activity"/>
    <property type="evidence" value="ECO:0007669"/>
    <property type="project" value="UniProtKB-KW"/>
</dbReference>
<keyword evidence="2 9" id="KW-0285">Flavoprotein</keyword>
<comment type="caution">
    <text evidence="11">The sequence shown here is derived from an EMBL/GenBank/DDBJ whole genome shotgun (WGS) entry which is preliminary data.</text>
</comment>
<feature type="binding site" evidence="9">
    <location>
        <begin position="267"/>
        <end position="271"/>
    </location>
    <ligand>
        <name>FMN</name>
        <dbReference type="ChEBI" id="CHEBI:58210"/>
    </ligand>
</feature>
<keyword evidence="12" id="KW-1185">Reference proteome</keyword>
<feature type="domain" description="FMN hydroxy acid dehydrogenase" evidence="10">
    <location>
        <begin position="37"/>
        <end position="339"/>
    </location>
</feature>
<feature type="binding site" evidence="9">
    <location>
        <position position="234"/>
    </location>
    <ligand>
        <name>FMN</name>
        <dbReference type="ChEBI" id="CHEBI:58210"/>
    </ligand>
</feature>
<reference evidence="11 12" key="1">
    <citation type="submission" date="2019-03" db="EMBL/GenBank/DDBJ databases">
        <title>Subsurface microbial communities from deep shales in Ohio and West Virginia, USA.</title>
        <authorList>
            <person name="Wrighton K."/>
        </authorList>
    </citation>
    <scope>NUCLEOTIDE SEQUENCE [LARGE SCALE GENOMIC DNA]</scope>
    <source>
        <strain evidence="11 12">MSL 6dP</strain>
    </source>
</reference>
<feature type="binding site" evidence="9">
    <location>
        <position position="212"/>
    </location>
    <ligand>
        <name>FMN</name>
        <dbReference type="ChEBI" id="CHEBI:58210"/>
    </ligand>
</feature>